<dbReference type="PROSITE" id="PS50995">
    <property type="entry name" value="HTH_MARR_2"/>
    <property type="match status" value="1"/>
</dbReference>
<evidence type="ECO:0000256" key="2">
    <source>
        <dbReference type="ARBA" id="ARBA00023125"/>
    </source>
</evidence>
<organism evidence="5 6">
    <name type="scientific">Blautia producta</name>
    <dbReference type="NCBI Taxonomy" id="33035"/>
    <lineage>
        <taxon>Bacteria</taxon>
        <taxon>Bacillati</taxon>
        <taxon>Bacillota</taxon>
        <taxon>Clostridia</taxon>
        <taxon>Lachnospirales</taxon>
        <taxon>Lachnospiraceae</taxon>
        <taxon>Blautia</taxon>
    </lineage>
</organism>
<dbReference type="PANTHER" id="PTHR35790:SF4">
    <property type="entry name" value="HTH-TYPE TRANSCRIPTIONAL REGULATOR PCHR"/>
    <property type="match status" value="1"/>
</dbReference>
<protein>
    <recommendedName>
        <fullName evidence="4">HTH marR-type domain-containing protein</fullName>
    </recommendedName>
</protein>
<dbReference type="AlphaFoldDB" id="A0A4P6M4V0"/>
<name>A0A4P6M4V0_9FIRM</name>
<dbReference type="EMBL" id="CP035945">
    <property type="protein sequence ID" value="QBE99542.1"/>
    <property type="molecule type" value="Genomic_DNA"/>
</dbReference>
<dbReference type="InterPro" id="IPR000835">
    <property type="entry name" value="HTH_MarR-typ"/>
</dbReference>
<dbReference type="SUPFAM" id="SSF46785">
    <property type="entry name" value="Winged helix' DNA-binding domain"/>
    <property type="match status" value="1"/>
</dbReference>
<dbReference type="GO" id="GO:0003700">
    <property type="term" value="F:DNA-binding transcription factor activity"/>
    <property type="evidence" value="ECO:0007669"/>
    <property type="project" value="InterPro"/>
</dbReference>
<proteinExistence type="predicted"/>
<dbReference type="InterPro" id="IPR052067">
    <property type="entry name" value="Metal_resp_HTH_trans_reg"/>
</dbReference>
<reference evidence="5 6" key="1">
    <citation type="submission" date="2019-01" db="EMBL/GenBank/DDBJ databases">
        <title>PMF-metabolizing Aryl O-demethylase.</title>
        <authorList>
            <person name="Kim M."/>
        </authorList>
    </citation>
    <scope>NUCLEOTIDE SEQUENCE [LARGE SCALE GENOMIC DNA]</scope>
    <source>
        <strain evidence="5 6">PMF1</strain>
    </source>
</reference>
<keyword evidence="1" id="KW-0805">Transcription regulation</keyword>
<dbReference type="KEGG" id="bpro:PMF13cell1_05119"/>
<feature type="domain" description="HTH marR-type" evidence="4">
    <location>
        <begin position="1"/>
        <end position="137"/>
    </location>
</feature>
<evidence type="ECO:0000313" key="5">
    <source>
        <dbReference type="EMBL" id="QBE99542.1"/>
    </source>
</evidence>
<dbReference type="InterPro" id="IPR036388">
    <property type="entry name" value="WH-like_DNA-bd_sf"/>
</dbReference>
<sequence length="153" mass="18089">MNLLNQFAEFLEKQDMLSKLTEHEKLHSYGYSEIHVIAAIGDLEEPNVTALAKTLRLTKGAVSKITKRLISSNVIEAYTIPDNRQKIFYRLLEKGRFLYEEHEKRHKLWLERDRQFLSQFTELQLEEFSKFMSSYNGYLEEQIRQLGGREDAD</sequence>
<dbReference type="RefSeq" id="WP_130182564.1">
    <property type="nucleotide sequence ID" value="NZ_CP035945.1"/>
</dbReference>
<gene>
    <name evidence="5" type="ORF">PMF13cell1_05119</name>
</gene>
<dbReference type="Gene3D" id="1.10.10.10">
    <property type="entry name" value="Winged helix-like DNA-binding domain superfamily/Winged helix DNA-binding domain"/>
    <property type="match status" value="1"/>
</dbReference>
<evidence type="ECO:0000256" key="1">
    <source>
        <dbReference type="ARBA" id="ARBA00023015"/>
    </source>
</evidence>
<evidence type="ECO:0000259" key="4">
    <source>
        <dbReference type="PROSITE" id="PS50995"/>
    </source>
</evidence>
<dbReference type="InterPro" id="IPR036390">
    <property type="entry name" value="WH_DNA-bd_sf"/>
</dbReference>
<dbReference type="PANTHER" id="PTHR35790">
    <property type="entry name" value="HTH-TYPE TRANSCRIPTIONAL REGULATOR PCHR"/>
    <property type="match status" value="1"/>
</dbReference>
<keyword evidence="3" id="KW-0804">Transcription</keyword>
<dbReference type="Proteomes" id="UP000289794">
    <property type="component" value="Chromosome"/>
</dbReference>
<evidence type="ECO:0000313" key="6">
    <source>
        <dbReference type="Proteomes" id="UP000289794"/>
    </source>
</evidence>
<dbReference type="SMART" id="SM00347">
    <property type="entry name" value="HTH_MARR"/>
    <property type="match status" value="1"/>
</dbReference>
<dbReference type="Pfam" id="PF01047">
    <property type="entry name" value="MarR"/>
    <property type="match status" value="1"/>
</dbReference>
<dbReference type="GO" id="GO:0003677">
    <property type="term" value="F:DNA binding"/>
    <property type="evidence" value="ECO:0007669"/>
    <property type="project" value="UniProtKB-KW"/>
</dbReference>
<keyword evidence="2" id="KW-0238">DNA-binding</keyword>
<accession>A0A4P6M4V0</accession>
<evidence type="ECO:0000256" key="3">
    <source>
        <dbReference type="ARBA" id="ARBA00023163"/>
    </source>
</evidence>